<evidence type="ECO:0000256" key="1">
    <source>
        <dbReference type="SAM" id="MobiDB-lite"/>
    </source>
</evidence>
<feature type="region of interest" description="Disordered" evidence="1">
    <location>
        <begin position="59"/>
        <end position="112"/>
    </location>
</feature>
<evidence type="ECO:0000313" key="2">
    <source>
        <dbReference type="EMBL" id="GER34012.1"/>
    </source>
</evidence>
<keyword evidence="2" id="KW-0378">Hydrolase</keyword>
<reference evidence="3" key="1">
    <citation type="journal article" date="2019" name="Curr. Biol.">
        <title>Genome Sequence of Striga asiatica Provides Insight into the Evolution of Plant Parasitism.</title>
        <authorList>
            <person name="Yoshida S."/>
            <person name="Kim S."/>
            <person name="Wafula E.K."/>
            <person name="Tanskanen J."/>
            <person name="Kim Y.M."/>
            <person name="Honaas L."/>
            <person name="Yang Z."/>
            <person name="Spallek T."/>
            <person name="Conn C.E."/>
            <person name="Ichihashi Y."/>
            <person name="Cheong K."/>
            <person name="Cui S."/>
            <person name="Der J.P."/>
            <person name="Gundlach H."/>
            <person name="Jiao Y."/>
            <person name="Hori C."/>
            <person name="Ishida J.K."/>
            <person name="Kasahara H."/>
            <person name="Kiba T."/>
            <person name="Kim M.S."/>
            <person name="Koo N."/>
            <person name="Laohavisit A."/>
            <person name="Lee Y.H."/>
            <person name="Lumba S."/>
            <person name="McCourt P."/>
            <person name="Mortimer J.C."/>
            <person name="Mutuku J.M."/>
            <person name="Nomura T."/>
            <person name="Sasaki-Sekimoto Y."/>
            <person name="Seto Y."/>
            <person name="Wang Y."/>
            <person name="Wakatake T."/>
            <person name="Sakakibara H."/>
            <person name="Demura T."/>
            <person name="Yamaguchi S."/>
            <person name="Yoneyama K."/>
            <person name="Manabe R.I."/>
            <person name="Nelson D.C."/>
            <person name="Schulman A.H."/>
            <person name="Timko M.P."/>
            <person name="dePamphilis C.W."/>
            <person name="Choi D."/>
            <person name="Shirasu K."/>
        </authorList>
    </citation>
    <scope>NUCLEOTIDE SEQUENCE [LARGE SCALE GENOMIC DNA]</scope>
    <source>
        <strain evidence="3">cv. UVA1</strain>
    </source>
</reference>
<dbReference type="GO" id="GO:0016787">
    <property type="term" value="F:hydrolase activity"/>
    <property type="evidence" value="ECO:0007669"/>
    <property type="project" value="UniProtKB-KW"/>
</dbReference>
<feature type="compositionally biased region" description="Low complexity" evidence="1">
    <location>
        <begin position="14"/>
        <end position="24"/>
    </location>
</feature>
<dbReference type="Proteomes" id="UP000325081">
    <property type="component" value="Unassembled WGS sequence"/>
</dbReference>
<dbReference type="AlphaFoldDB" id="A0A5A7PNF1"/>
<protein>
    <submittedName>
        <fullName evidence="2">P-loop containing nucleoside triphosphatehydrolases superfamily protein</fullName>
    </submittedName>
</protein>
<evidence type="ECO:0000313" key="3">
    <source>
        <dbReference type="Proteomes" id="UP000325081"/>
    </source>
</evidence>
<feature type="region of interest" description="Disordered" evidence="1">
    <location>
        <begin position="1"/>
        <end position="24"/>
    </location>
</feature>
<comment type="caution">
    <text evidence="2">The sequence shown here is derived from an EMBL/GenBank/DDBJ whole genome shotgun (WGS) entry which is preliminary data.</text>
</comment>
<name>A0A5A7PNF1_STRAF</name>
<keyword evidence="3" id="KW-1185">Reference proteome</keyword>
<feature type="non-terminal residue" evidence="2">
    <location>
        <position position="124"/>
    </location>
</feature>
<feature type="compositionally biased region" description="Basic and acidic residues" evidence="1">
    <location>
        <begin position="59"/>
        <end position="90"/>
    </location>
</feature>
<organism evidence="2 3">
    <name type="scientific">Striga asiatica</name>
    <name type="common">Asiatic witchweed</name>
    <name type="synonym">Buchnera asiatica</name>
    <dbReference type="NCBI Taxonomy" id="4170"/>
    <lineage>
        <taxon>Eukaryota</taxon>
        <taxon>Viridiplantae</taxon>
        <taxon>Streptophyta</taxon>
        <taxon>Embryophyta</taxon>
        <taxon>Tracheophyta</taxon>
        <taxon>Spermatophyta</taxon>
        <taxon>Magnoliopsida</taxon>
        <taxon>eudicotyledons</taxon>
        <taxon>Gunneridae</taxon>
        <taxon>Pentapetalae</taxon>
        <taxon>asterids</taxon>
        <taxon>lamiids</taxon>
        <taxon>Lamiales</taxon>
        <taxon>Orobanchaceae</taxon>
        <taxon>Buchnereae</taxon>
        <taxon>Striga</taxon>
    </lineage>
</organism>
<proteinExistence type="predicted"/>
<accession>A0A5A7PNF1</accession>
<gene>
    <name evidence="2" type="ORF">STAS_10197</name>
</gene>
<sequence length="124" mass="14329">MREYVSATPPHYQSPLSSPLPSLSEFPVLNDYLRRQSVGERARRAPIALDLLLHLRRHDLAPESRSSSKDRADSSKHLRRTLENCRENRSRRSSPSARRGENQQSTDEETKISNLRLQKLIQIN</sequence>
<dbReference type="EMBL" id="BKCP01004849">
    <property type="protein sequence ID" value="GER34012.1"/>
    <property type="molecule type" value="Genomic_DNA"/>
</dbReference>